<sequence>MYLETISIKPKNTEPKHLLIMLHGWGANAEDLAPLASMLTLRDYQLLFPNAPFSHPQVPGGLAWYALETGEYEGIEESRQLLKDWLLSLEENMGIPLSRTILSGFSQGGAMSLDVGINLPLAGICSLSGYLQFQPQKLPNSIPPILIIHGQQDRVVPVEMAQTARDKLTAIDAKVKYHEFPMGHEITADILPILEEFVKANSKQ</sequence>
<dbReference type="EMBL" id="CP000806">
    <property type="protein sequence ID" value="ACB52283.1"/>
    <property type="molecule type" value="Genomic_DNA"/>
</dbReference>
<dbReference type="Pfam" id="PF02230">
    <property type="entry name" value="Abhydrolase_2"/>
    <property type="match status" value="1"/>
</dbReference>
<feature type="domain" description="Phospholipase/carboxylesterase/thioesterase" evidence="3">
    <location>
        <begin position="6"/>
        <end position="200"/>
    </location>
</feature>
<dbReference type="RefSeq" id="WP_009547394.1">
    <property type="nucleotide sequence ID" value="NC_010546.1"/>
</dbReference>
<accession>B1WVV0</accession>
<protein>
    <submittedName>
        <fullName evidence="4">Probable serine esterase</fullName>
    </submittedName>
</protein>
<evidence type="ECO:0000256" key="2">
    <source>
        <dbReference type="ARBA" id="ARBA00022801"/>
    </source>
</evidence>
<dbReference type="InterPro" id="IPR003140">
    <property type="entry name" value="PLipase/COase/thioEstase"/>
</dbReference>
<reference evidence="4 5" key="1">
    <citation type="journal article" date="2008" name="Proc. Natl. Acad. Sci. U.S.A.">
        <title>The genome of Cyanothece 51142, a unicellular diazotrophic cyanobacterium important in the marine nitrogen cycle.</title>
        <authorList>
            <person name="Welsh E.A."/>
            <person name="Liberton M."/>
            <person name="Stoeckel J."/>
            <person name="Loh T."/>
            <person name="Elvitigala T."/>
            <person name="Wang C."/>
            <person name="Wollam A."/>
            <person name="Fulton R.S."/>
            <person name="Clifton S.W."/>
            <person name="Jacobs J.M."/>
            <person name="Aurora R."/>
            <person name="Ghosh B.K."/>
            <person name="Sherman L.A."/>
            <person name="Smith R.D."/>
            <person name="Wilson R.K."/>
            <person name="Pakrasi H.B."/>
        </authorList>
    </citation>
    <scope>NUCLEOTIDE SEQUENCE [LARGE SCALE GENOMIC DNA]</scope>
    <source>
        <strain evidence="5">ATCC 51142 / BH68</strain>
    </source>
</reference>
<dbReference type="InterPro" id="IPR029058">
    <property type="entry name" value="AB_hydrolase_fold"/>
</dbReference>
<keyword evidence="2" id="KW-0378">Hydrolase</keyword>
<dbReference type="PANTHER" id="PTHR10655">
    <property type="entry name" value="LYSOPHOSPHOLIPASE-RELATED"/>
    <property type="match status" value="1"/>
</dbReference>
<dbReference type="Gene3D" id="3.40.50.1820">
    <property type="entry name" value="alpha/beta hydrolase"/>
    <property type="match status" value="1"/>
</dbReference>
<dbReference type="GO" id="GO:0016787">
    <property type="term" value="F:hydrolase activity"/>
    <property type="evidence" value="ECO:0007669"/>
    <property type="project" value="UniProtKB-KW"/>
</dbReference>
<proteinExistence type="inferred from homology"/>
<comment type="similarity">
    <text evidence="1">Belongs to the AB hydrolase superfamily. AB hydrolase 2 family.</text>
</comment>
<evidence type="ECO:0000256" key="1">
    <source>
        <dbReference type="ARBA" id="ARBA00006499"/>
    </source>
</evidence>
<dbReference type="Proteomes" id="UP000001203">
    <property type="component" value="Chromosome circular"/>
</dbReference>
<dbReference type="AlphaFoldDB" id="B1WVV0"/>
<organism evidence="4 5">
    <name type="scientific">Crocosphaera subtropica (strain ATCC 51142 / BH68)</name>
    <name type="common">Cyanothece sp. (strain ATCC 51142)</name>
    <dbReference type="NCBI Taxonomy" id="43989"/>
    <lineage>
        <taxon>Bacteria</taxon>
        <taxon>Bacillati</taxon>
        <taxon>Cyanobacteriota</taxon>
        <taxon>Cyanophyceae</taxon>
        <taxon>Oscillatoriophycideae</taxon>
        <taxon>Chroococcales</taxon>
        <taxon>Aphanothecaceae</taxon>
        <taxon>Crocosphaera</taxon>
        <taxon>Crocosphaera subtropica</taxon>
    </lineage>
</organism>
<dbReference type="PANTHER" id="PTHR10655:SF17">
    <property type="entry name" value="LYSOPHOSPHOLIPASE-LIKE PROTEIN 1"/>
    <property type="match status" value="1"/>
</dbReference>
<name>B1WVV0_CROS5</name>
<evidence type="ECO:0000259" key="3">
    <source>
        <dbReference type="Pfam" id="PF02230"/>
    </source>
</evidence>
<gene>
    <name evidence="4" type="ordered locus">cce_2935</name>
</gene>
<dbReference type="OrthoDB" id="9801763at2"/>
<keyword evidence="5" id="KW-1185">Reference proteome</keyword>
<evidence type="ECO:0000313" key="5">
    <source>
        <dbReference type="Proteomes" id="UP000001203"/>
    </source>
</evidence>
<dbReference type="InterPro" id="IPR050565">
    <property type="entry name" value="LYPA1-2/EST-like"/>
</dbReference>
<dbReference type="SUPFAM" id="SSF53474">
    <property type="entry name" value="alpha/beta-Hydrolases"/>
    <property type="match status" value="1"/>
</dbReference>
<dbReference type="HOGENOM" id="CLU_049413_5_1_3"/>
<evidence type="ECO:0000313" key="4">
    <source>
        <dbReference type="EMBL" id="ACB52283.1"/>
    </source>
</evidence>
<dbReference type="eggNOG" id="COG0400">
    <property type="taxonomic scope" value="Bacteria"/>
</dbReference>
<dbReference type="KEGG" id="cyt:cce_2935"/>
<dbReference type="STRING" id="43989.cce_2935"/>